<evidence type="ECO:0000313" key="9">
    <source>
        <dbReference type="EMBL" id="APZ42653.1"/>
    </source>
</evidence>
<dbReference type="PANTHER" id="PTHR30558">
    <property type="entry name" value="EXBD MEMBRANE COMPONENT OF PMF-DRIVEN MACROMOLECULE IMPORT SYSTEM"/>
    <property type="match status" value="1"/>
</dbReference>
<organism evidence="9 10">
    <name type="scientific">Acidihalobacter ferrooxydans</name>
    <dbReference type="NCBI Taxonomy" id="1765967"/>
    <lineage>
        <taxon>Bacteria</taxon>
        <taxon>Pseudomonadati</taxon>
        <taxon>Pseudomonadota</taxon>
        <taxon>Gammaproteobacteria</taxon>
        <taxon>Chromatiales</taxon>
        <taxon>Ectothiorhodospiraceae</taxon>
        <taxon>Acidihalobacter</taxon>
    </lineage>
</organism>
<evidence type="ECO:0000256" key="2">
    <source>
        <dbReference type="ARBA" id="ARBA00005811"/>
    </source>
</evidence>
<dbReference type="Pfam" id="PF02472">
    <property type="entry name" value="ExbD"/>
    <property type="match status" value="1"/>
</dbReference>
<proteinExistence type="inferred from homology"/>
<dbReference type="GO" id="GO:0022857">
    <property type="term" value="F:transmembrane transporter activity"/>
    <property type="evidence" value="ECO:0007669"/>
    <property type="project" value="InterPro"/>
</dbReference>
<dbReference type="Proteomes" id="UP000243807">
    <property type="component" value="Chromosome"/>
</dbReference>
<dbReference type="GO" id="GO:0015031">
    <property type="term" value="P:protein transport"/>
    <property type="evidence" value="ECO:0007669"/>
    <property type="project" value="UniProtKB-KW"/>
</dbReference>
<evidence type="ECO:0000256" key="4">
    <source>
        <dbReference type="ARBA" id="ARBA00022692"/>
    </source>
</evidence>
<sequence>MNFYRRERRGEDLGIDIAPLIDVVFLLLIFFMVTTTFDHVSELRIVLPKASVSDTTKVAHALTLSIDRRGHYYLGGRELVNTQTITLYRALRAAIAAKGEGDKTPLIVRADAKAPYQSVVTAMDVATQLGLSRMSIATNKTAPAP</sequence>
<comment type="subcellular location">
    <subcellularLocation>
        <location evidence="1">Cell membrane</location>
        <topology evidence="1">Single-pass membrane protein</topology>
    </subcellularLocation>
    <subcellularLocation>
        <location evidence="7">Cell membrane</location>
        <topology evidence="7">Single-pass type II membrane protein</topology>
    </subcellularLocation>
</comment>
<protein>
    <recommendedName>
        <fullName evidence="11">Biopolymer transporter ExbD</fullName>
    </recommendedName>
</protein>
<comment type="similarity">
    <text evidence="2 7">Belongs to the ExbD/TolR family.</text>
</comment>
<evidence type="ECO:0000256" key="5">
    <source>
        <dbReference type="ARBA" id="ARBA00022989"/>
    </source>
</evidence>
<evidence type="ECO:0000256" key="6">
    <source>
        <dbReference type="ARBA" id="ARBA00023136"/>
    </source>
</evidence>
<dbReference type="RefSeq" id="WP_076836304.1">
    <property type="nucleotide sequence ID" value="NZ_CP019434.1"/>
</dbReference>
<keyword evidence="3" id="KW-1003">Cell membrane</keyword>
<reference evidence="9 10" key="1">
    <citation type="submission" date="2017-01" db="EMBL/GenBank/DDBJ databases">
        <title>Draft sequence of Acidihalobacter ferrooxidans strain DSM 14175 (strain V8).</title>
        <authorList>
            <person name="Khaleque H.N."/>
            <person name="Ramsay J.P."/>
            <person name="Murphy R.J.T."/>
            <person name="Kaksonen A.H."/>
            <person name="Boxall N.J."/>
            <person name="Watkin E.L.J."/>
        </authorList>
    </citation>
    <scope>NUCLEOTIDE SEQUENCE [LARGE SCALE GENOMIC DNA]</scope>
    <source>
        <strain evidence="9 10">V8</strain>
    </source>
</reference>
<dbReference type="STRING" id="1765967.BW247_05695"/>
<dbReference type="PANTHER" id="PTHR30558:SF3">
    <property type="entry name" value="BIOPOLYMER TRANSPORT PROTEIN EXBD-RELATED"/>
    <property type="match status" value="1"/>
</dbReference>
<evidence type="ECO:0000256" key="3">
    <source>
        <dbReference type="ARBA" id="ARBA00022475"/>
    </source>
</evidence>
<name>A0A1P8UFM9_9GAMM</name>
<evidence type="ECO:0000256" key="8">
    <source>
        <dbReference type="SAM" id="Phobius"/>
    </source>
</evidence>
<keyword evidence="4 7" id="KW-0812">Transmembrane</keyword>
<dbReference type="OrthoDB" id="9793581at2"/>
<accession>A0A1P8UFM9</accession>
<feature type="transmembrane region" description="Helical" evidence="8">
    <location>
        <begin position="12"/>
        <end position="33"/>
    </location>
</feature>
<dbReference type="KEGG" id="afy:BW247_05695"/>
<evidence type="ECO:0000256" key="7">
    <source>
        <dbReference type="RuleBase" id="RU003879"/>
    </source>
</evidence>
<evidence type="ECO:0000313" key="10">
    <source>
        <dbReference type="Proteomes" id="UP000243807"/>
    </source>
</evidence>
<dbReference type="EMBL" id="CP019434">
    <property type="protein sequence ID" value="APZ42653.1"/>
    <property type="molecule type" value="Genomic_DNA"/>
</dbReference>
<keyword evidence="7" id="KW-0813">Transport</keyword>
<keyword evidence="5 8" id="KW-1133">Transmembrane helix</keyword>
<gene>
    <name evidence="9" type="ORF">BW247_05695</name>
</gene>
<dbReference type="GO" id="GO:0005886">
    <property type="term" value="C:plasma membrane"/>
    <property type="evidence" value="ECO:0007669"/>
    <property type="project" value="UniProtKB-SubCell"/>
</dbReference>
<dbReference type="InterPro" id="IPR003400">
    <property type="entry name" value="ExbD"/>
</dbReference>
<keyword evidence="7" id="KW-0653">Protein transport</keyword>
<evidence type="ECO:0000256" key="1">
    <source>
        <dbReference type="ARBA" id="ARBA00004162"/>
    </source>
</evidence>
<dbReference type="AlphaFoldDB" id="A0A1P8UFM9"/>
<keyword evidence="10" id="KW-1185">Reference proteome</keyword>
<evidence type="ECO:0008006" key="11">
    <source>
        <dbReference type="Google" id="ProtNLM"/>
    </source>
</evidence>
<dbReference type="Gene3D" id="3.30.420.270">
    <property type="match status" value="1"/>
</dbReference>
<keyword evidence="6 8" id="KW-0472">Membrane</keyword>